<dbReference type="PANTHER" id="PTHR11760:SF19">
    <property type="entry name" value="SMALL RIBOSOMAL SUBUNIT PROTEIN US3C"/>
    <property type="match status" value="1"/>
</dbReference>
<feature type="domain" description="Small ribosomal subunit protein uS3 C-terminal" evidence="9">
    <location>
        <begin position="139"/>
        <end position="221"/>
    </location>
</feature>
<dbReference type="InterPro" id="IPR009019">
    <property type="entry name" value="KH_sf_prok-type"/>
</dbReference>
<evidence type="ECO:0000256" key="2">
    <source>
        <dbReference type="ARBA" id="ARBA00022884"/>
    </source>
</evidence>
<dbReference type="CDD" id="cd02412">
    <property type="entry name" value="KH-II_30S_S3"/>
    <property type="match status" value="1"/>
</dbReference>
<dbReference type="EMBL" id="MK604478">
    <property type="protein sequence ID" value="QIN90194.1"/>
    <property type="molecule type" value="Genomic_DNA"/>
</dbReference>
<accession>A0A6G8QSX5</accession>
<keyword evidence="8 10" id="KW-0934">Plastid</keyword>
<keyword evidence="4 6" id="KW-0687">Ribonucleoprotein</keyword>
<keyword evidence="8 10" id="KW-0150">Chloroplast</keyword>
<sequence length="226" mass="25854">MGQKIHPFGFRLGAIKSHDSIWFAQPKIYSSNIIEDLIIRYSLLDYIQNTISVSSEFDIDISSGYGIGRIEIKKRIDRIHVIIYMGLPNFLKEEVKAQRIEELKTHVKKKVNCMNRKLKLEIIKISNVYGDARILALFIAQLIQNRISCRKALQKGIELAEQADTKGVQIQISGCIDGNEIARVEWDRQGRVPLQTIGAKIDYCSYPVVTSWGVFGIKIWIFLNND</sequence>
<evidence type="ECO:0000256" key="3">
    <source>
        <dbReference type="ARBA" id="ARBA00022980"/>
    </source>
</evidence>
<dbReference type="RefSeq" id="YP_009758388.1">
    <property type="nucleotide sequence ID" value="NC_047213.1"/>
</dbReference>
<dbReference type="Gene3D" id="3.30.1140.32">
    <property type="entry name" value="Ribosomal protein S3, C-terminal domain"/>
    <property type="match status" value="1"/>
</dbReference>
<reference evidence="10" key="1">
    <citation type="journal article" date="2020" name="Vavilovskii Zhurnal Genet Selektsii">
        <title>The plastid and mitochondrial genomes of Vavilovia Formosa (Stev.) Fed. and the phylogeny of related legume genera.</title>
        <authorList>
            <person name="Shatskaya N.V."/>
            <person name="Bogdanova V.S."/>
            <person name="Kosterin O.E."/>
            <person name="Vasiliev G.V."/>
            <person name="Kimeklis A.K."/>
            <person name="Andronov E.E."/>
            <person name="Provorov N.A."/>
        </authorList>
    </citation>
    <scope>NUCLEOTIDE SEQUENCE</scope>
</reference>
<evidence type="ECO:0000256" key="4">
    <source>
        <dbReference type="ARBA" id="ARBA00023274"/>
    </source>
</evidence>
<evidence type="ECO:0000256" key="1">
    <source>
        <dbReference type="ARBA" id="ARBA00010761"/>
    </source>
</evidence>
<dbReference type="InterPro" id="IPR005704">
    <property type="entry name" value="Ribosomal_uS3_bac-typ"/>
</dbReference>
<protein>
    <recommendedName>
        <fullName evidence="5 6">Small ribosomal subunit protein uS3c</fullName>
    </recommendedName>
</protein>
<evidence type="ECO:0000256" key="5">
    <source>
        <dbReference type="ARBA" id="ARBA00035154"/>
    </source>
</evidence>
<comment type="subcellular location">
    <subcellularLocation>
        <location evidence="6 8">Plastid</location>
        <location evidence="6 8">Chloroplast</location>
    </subcellularLocation>
</comment>
<dbReference type="GO" id="GO:0003723">
    <property type="term" value="F:RNA binding"/>
    <property type="evidence" value="ECO:0007669"/>
    <property type="project" value="UniProtKB-KW"/>
</dbReference>
<dbReference type="NCBIfam" id="TIGR01009">
    <property type="entry name" value="rpsC_bact"/>
    <property type="match status" value="1"/>
</dbReference>
<dbReference type="InterPro" id="IPR001351">
    <property type="entry name" value="Ribosomal_uS3_C"/>
</dbReference>
<comment type="subunit">
    <text evidence="6 8">Part of the 30S ribosomal subunit.</text>
</comment>
<dbReference type="GO" id="GO:0022627">
    <property type="term" value="C:cytosolic small ribosomal subunit"/>
    <property type="evidence" value="ECO:0007669"/>
    <property type="project" value="TreeGrafter"/>
</dbReference>
<evidence type="ECO:0000313" key="10">
    <source>
        <dbReference type="EMBL" id="QIN90194.1"/>
    </source>
</evidence>
<evidence type="ECO:0000256" key="7">
    <source>
        <dbReference type="RuleBase" id="RU003624"/>
    </source>
</evidence>
<comment type="similarity">
    <text evidence="1 6 7">Belongs to the universal ribosomal protein uS3 family.</text>
</comment>
<organism evidence="10">
    <name type="scientific">Vavilovia formosa</name>
    <dbReference type="NCBI Taxonomy" id="512756"/>
    <lineage>
        <taxon>Eukaryota</taxon>
        <taxon>Viridiplantae</taxon>
        <taxon>Streptophyta</taxon>
        <taxon>Embryophyta</taxon>
        <taxon>Tracheophyta</taxon>
        <taxon>Spermatophyta</taxon>
        <taxon>Magnoliopsida</taxon>
        <taxon>eudicotyledons</taxon>
        <taxon>Gunneridae</taxon>
        <taxon>Pentapetalae</taxon>
        <taxon>rosids</taxon>
        <taxon>fabids</taxon>
        <taxon>Fabales</taxon>
        <taxon>Fabaceae</taxon>
        <taxon>Papilionoideae</taxon>
        <taxon>50 kb inversion clade</taxon>
        <taxon>NPAAA clade</taxon>
        <taxon>Hologalegina</taxon>
        <taxon>IRL clade</taxon>
        <taxon>Fabeae</taxon>
        <taxon>Vavilovia</taxon>
    </lineage>
</organism>
<name>A0A6G8QSX5_9FABA</name>
<keyword evidence="3 6" id="KW-0689">Ribosomal protein</keyword>
<evidence type="ECO:0000259" key="9">
    <source>
        <dbReference type="Pfam" id="PF00189"/>
    </source>
</evidence>
<dbReference type="Gene3D" id="3.30.300.20">
    <property type="match status" value="1"/>
</dbReference>
<dbReference type="PANTHER" id="PTHR11760">
    <property type="entry name" value="30S/40S RIBOSOMAL PROTEIN S3"/>
    <property type="match status" value="1"/>
</dbReference>
<dbReference type="GO" id="GO:0006412">
    <property type="term" value="P:translation"/>
    <property type="evidence" value="ECO:0007669"/>
    <property type="project" value="UniProtKB-UniRule"/>
</dbReference>
<keyword evidence="2" id="KW-0694">RNA-binding</keyword>
<dbReference type="GO" id="GO:0009507">
    <property type="term" value="C:chloroplast"/>
    <property type="evidence" value="ECO:0007669"/>
    <property type="project" value="UniProtKB-SubCell"/>
</dbReference>
<dbReference type="SUPFAM" id="SSF54821">
    <property type="entry name" value="Ribosomal protein S3 C-terminal domain"/>
    <property type="match status" value="1"/>
</dbReference>
<gene>
    <name evidence="6 10" type="primary">rps3</name>
</gene>
<geneLocation type="chloroplast" evidence="10"/>
<dbReference type="InterPro" id="IPR015946">
    <property type="entry name" value="KH_dom-like_a/b"/>
</dbReference>
<dbReference type="Pfam" id="PF00189">
    <property type="entry name" value="Ribosomal_S3_C"/>
    <property type="match status" value="1"/>
</dbReference>
<dbReference type="GO" id="GO:0003735">
    <property type="term" value="F:structural constituent of ribosome"/>
    <property type="evidence" value="ECO:0007669"/>
    <property type="project" value="InterPro"/>
</dbReference>
<dbReference type="HAMAP" id="MF_01309_B">
    <property type="entry name" value="Ribosomal_uS3_B"/>
    <property type="match status" value="1"/>
</dbReference>
<evidence type="ECO:0000256" key="8">
    <source>
        <dbReference type="RuleBase" id="RU003626"/>
    </source>
</evidence>
<dbReference type="AlphaFoldDB" id="A0A6G8QSX5"/>
<dbReference type="InterPro" id="IPR057258">
    <property type="entry name" value="Ribosomal_uS3"/>
</dbReference>
<dbReference type="InterPro" id="IPR036419">
    <property type="entry name" value="Ribosomal_S3_C_sf"/>
</dbReference>
<dbReference type="GeneID" id="54599195"/>
<evidence type="ECO:0000256" key="6">
    <source>
        <dbReference type="HAMAP-Rule" id="MF_01309"/>
    </source>
</evidence>
<proteinExistence type="inferred from homology"/>
<dbReference type="InterPro" id="IPR018280">
    <property type="entry name" value="Ribosomal_uS3_CS"/>
</dbReference>
<dbReference type="SUPFAM" id="SSF54814">
    <property type="entry name" value="Prokaryotic type KH domain (KH-domain type II)"/>
    <property type="match status" value="1"/>
</dbReference>
<dbReference type="PROSITE" id="PS00548">
    <property type="entry name" value="RIBOSOMAL_S3"/>
    <property type="match status" value="1"/>
</dbReference>